<dbReference type="EMBL" id="FUZP01000001">
    <property type="protein sequence ID" value="SKC46487.1"/>
    <property type="molecule type" value="Genomic_DNA"/>
</dbReference>
<dbReference type="GO" id="GO:0003677">
    <property type="term" value="F:DNA binding"/>
    <property type="evidence" value="ECO:0007669"/>
    <property type="project" value="UniProtKB-KW"/>
</dbReference>
<name>A0A1T5J4M8_9MICO</name>
<feature type="domain" description="HTH gntR-type" evidence="4">
    <location>
        <begin position="13"/>
        <end position="80"/>
    </location>
</feature>
<dbReference type="Pfam" id="PF07729">
    <property type="entry name" value="FCD"/>
    <property type="match status" value="1"/>
</dbReference>
<reference evidence="5 6" key="1">
    <citation type="submission" date="2017-02" db="EMBL/GenBank/DDBJ databases">
        <authorList>
            <person name="Peterson S.W."/>
        </authorList>
    </citation>
    <scope>NUCLEOTIDE SEQUENCE [LARGE SCALE GENOMIC DNA]</scope>
    <source>
        <strain evidence="5 6">VKM Ac-2059</strain>
    </source>
</reference>
<dbReference type="InterPro" id="IPR011711">
    <property type="entry name" value="GntR_C"/>
</dbReference>
<dbReference type="SUPFAM" id="SSF48008">
    <property type="entry name" value="GntR ligand-binding domain-like"/>
    <property type="match status" value="1"/>
</dbReference>
<accession>A0A1T5J4M8</accession>
<dbReference type="InterPro" id="IPR008920">
    <property type="entry name" value="TF_FadR/GntR_C"/>
</dbReference>
<dbReference type="OrthoDB" id="4164516at2"/>
<evidence type="ECO:0000313" key="6">
    <source>
        <dbReference type="Proteomes" id="UP000190857"/>
    </source>
</evidence>
<evidence type="ECO:0000256" key="3">
    <source>
        <dbReference type="ARBA" id="ARBA00023163"/>
    </source>
</evidence>
<proteinExistence type="predicted"/>
<evidence type="ECO:0000259" key="4">
    <source>
        <dbReference type="PROSITE" id="PS50949"/>
    </source>
</evidence>
<sequence length="230" mass="25181">MTITSLHRAEQPASLRAQVEKTLSAAIISGELAPGTLVSVPTLAVQFRVSATPVREAMLDLEKRGFVESVRNKGFRVTAVSDEHLRQIVEVRQLLEPPAMEELARRGFRDEAREHAARADAIVAGAQTGDLKAYLEADQVFHRELTALLGNPLLTEMVSDLRSRTRLVGLAAMLESDRLSESAAEHHELLGYLGDGDAESAGALMHRHIHHALGWWSGRAETVEDDLAVL</sequence>
<dbReference type="RefSeq" id="WP_079727306.1">
    <property type="nucleotide sequence ID" value="NZ_FUZP01000001.1"/>
</dbReference>
<dbReference type="CDD" id="cd07377">
    <property type="entry name" value="WHTH_GntR"/>
    <property type="match status" value="1"/>
</dbReference>
<keyword evidence="6" id="KW-1185">Reference proteome</keyword>
<protein>
    <submittedName>
        <fullName evidence="5">Transcriptional regulator, GntR family</fullName>
    </submittedName>
</protein>
<dbReference type="Gene3D" id="1.10.10.10">
    <property type="entry name" value="Winged helix-like DNA-binding domain superfamily/Winged helix DNA-binding domain"/>
    <property type="match status" value="1"/>
</dbReference>
<dbReference type="PANTHER" id="PTHR43537:SF45">
    <property type="entry name" value="GNTR FAMILY REGULATORY PROTEIN"/>
    <property type="match status" value="1"/>
</dbReference>
<organism evidence="5 6">
    <name type="scientific">Okibacterium fritillariae</name>
    <dbReference type="NCBI Taxonomy" id="123320"/>
    <lineage>
        <taxon>Bacteria</taxon>
        <taxon>Bacillati</taxon>
        <taxon>Actinomycetota</taxon>
        <taxon>Actinomycetes</taxon>
        <taxon>Micrococcales</taxon>
        <taxon>Microbacteriaceae</taxon>
        <taxon>Okibacterium</taxon>
    </lineage>
</organism>
<dbReference type="SMART" id="SM00345">
    <property type="entry name" value="HTH_GNTR"/>
    <property type="match status" value="1"/>
</dbReference>
<evidence type="ECO:0000313" key="5">
    <source>
        <dbReference type="EMBL" id="SKC46487.1"/>
    </source>
</evidence>
<dbReference type="AlphaFoldDB" id="A0A1T5J4M8"/>
<keyword evidence="2" id="KW-0238">DNA-binding</keyword>
<dbReference type="SMART" id="SM00895">
    <property type="entry name" value="FCD"/>
    <property type="match status" value="1"/>
</dbReference>
<dbReference type="GO" id="GO:0003700">
    <property type="term" value="F:DNA-binding transcription factor activity"/>
    <property type="evidence" value="ECO:0007669"/>
    <property type="project" value="InterPro"/>
</dbReference>
<evidence type="ECO:0000256" key="2">
    <source>
        <dbReference type="ARBA" id="ARBA00023125"/>
    </source>
</evidence>
<evidence type="ECO:0000256" key="1">
    <source>
        <dbReference type="ARBA" id="ARBA00023015"/>
    </source>
</evidence>
<keyword evidence="1" id="KW-0805">Transcription regulation</keyword>
<dbReference type="InterPro" id="IPR036388">
    <property type="entry name" value="WH-like_DNA-bd_sf"/>
</dbReference>
<dbReference type="SUPFAM" id="SSF46785">
    <property type="entry name" value="Winged helix' DNA-binding domain"/>
    <property type="match status" value="1"/>
</dbReference>
<keyword evidence="3" id="KW-0804">Transcription</keyword>
<dbReference type="InterPro" id="IPR000524">
    <property type="entry name" value="Tscrpt_reg_HTH_GntR"/>
</dbReference>
<dbReference type="Pfam" id="PF00392">
    <property type="entry name" value="GntR"/>
    <property type="match status" value="1"/>
</dbReference>
<gene>
    <name evidence="5" type="ORF">SAMN06309945_1228</name>
</gene>
<dbReference type="Proteomes" id="UP000190857">
    <property type="component" value="Unassembled WGS sequence"/>
</dbReference>
<dbReference type="PROSITE" id="PS50949">
    <property type="entry name" value="HTH_GNTR"/>
    <property type="match status" value="1"/>
</dbReference>
<dbReference type="Gene3D" id="1.20.120.530">
    <property type="entry name" value="GntR ligand-binding domain-like"/>
    <property type="match status" value="1"/>
</dbReference>
<dbReference type="PANTHER" id="PTHR43537">
    <property type="entry name" value="TRANSCRIPTIONAL REGULATOR, GNTR FAMILY"/>
    <property type="match status" value="1"/>
</dbReference>
<dbReference type="STRING" id="123320.SAMN06309945_1228"/>
<dbReference type="InterPro" id="IPR036390">
    <property type="entry name" value="WH_DNA-bd_sf"/>
</dbReference>